<reference evidence="3" key="1">
    <citation type="submission" date="2021-01" db="EMBL/GenBank/DDBJ databases">
        <authorList>
            <person name="Corre E."/>
            <person name="Pelletier E."/>
            <person name="Niang G."/>
            <person name="Scheremetjew M."/>
            <person name="Finn R."/>
            <person name="Kale V."/>
            <person name="Holt S."/>
            <person name="Cochrane G."/>
            <person name="Meng A."/>
            <person name="Brown T."/>
            <person name="Cohen L."/>
        </authorList>
    </citation>
    <scope>NUCLEOTIDE SEQUENCE</scope>
    <source>
        <strain evidence="3">PLY182g</strain>
    </source>
</reference>
<gene>
    <name evidence="3" type="ORF">CPEL01642_LOCUS19818</name>
</gene>
<dbReference type="PANTHER" id="PTHR11106">
    <property type="entry name" value="GANGLIOSIDE INDUCED DIFFERENTIATION ASSOCIATED PROTEIN 2-RELATED"/>
    <property type="match status" value="1"/>
</dbReference>
<dbReference type="PANTHER" id="PTHR11106:SF27">
    <property type="entry name" value="MACRO DOMAIN-CONTAINING PROTEIN"/>
    <property type="match status" value="1"/>
</dbReference>
<accession>A0A7S0Q840</accession>
<dbReference type="Gene3D" id="3.40.220.10">
    <property type="entry name" value="Leucine Aminopeptidase, subunit E, domain 1"/>
    <property type="match status" value="1"/>
</dbReference>
<feature type="domain" description="Macro" evidence="2">
    <location>
        <begin position="67"/>
        <end position="255"/>
    </location>
</feature>
<feature type="region of interest" description="Disordered" evidence="1">
    <location>
        <begin position="285"/>
        <end position="317"/>
    </location>
</feature>
<dbReference type="AlphaFoldDB" id="A0A7S0Q840"/>
<dbReference type="PROSITE" id="PS51154">
    <property type="entry name" value="MACRO"/>
    <property type="match status" value="1"/>
</dbReference>
<dbReference type="SMART" id="SM00506">
    <property type="entry name" value="A1pp"/>
    <property type="match status" value="1"/>
</dbReference>
<dbReference type="Pfam" id="PF01661">
    <property type="entry name" value="Macro"/>
    <property type="match status" value="1"/>
</dbReference>
<protein>
    <recommendedName>
        <fullName evidence="2">Macro domain-containing protein</fullName>
    </recommendedName>
</protein>
<dbReference type="EMBL" id="HBEY01041425">
    <property type="protein sequence ID" value="CAD8616437.1"/>
    <property type="molecule type" value="Transcribed_RNA"/>
</dbReference>
<feature type="region of interest" description="Disordered" evidence="1">
    <location>
        <begin position="1"/>
        <end position="61"/>
    </location>
</feature>
<dbReference type="SUPFAM" id="SSF52949">
    <property type="entry name" value="Macro domain-like"/>
    <property type="match status" value="1"/>
</dbReference>
<organism evidence="3">
    <name type="scientific">Coccolithus braarudii</name>
    <dbReference type="NCBI Taxonomy" id="221442"/>
    <lineage>
        <taxon>Eukaryota</taxon>
        <taxon>Haptista</taxon>
        <taxon>Haptophyta</taxon>
        <taxon>Prymnesiophyceae</taxon>
        <taxon>Coccolithales</taxon>
        <taxon>Coccolithaceae</taxon>
        <taxon>Coccolithus</taxon>
    </lineage>
</organism>
<dbReference type="InterPro" id="IPR043472">
    <property type="entry name" value="Macro_dom-like"/>
</dbReference>
<name>A0A7S0Q840_9EUKA</name>
<feature type="compositionally biased region" description="Low complexity" evidence="1">
    <location>
        <begin position="285"/>
        <end position="297"/>
    </location>
</feature>
<evidence type="ECO:0000259" key="2">
    <source>
        <dbReference type="PROSITE" id="PS51154"/>
    </source>
</evidence>
<dbReference type="InterPro" id="IPR002589">
    <property type="entry name" value="Macro_dom"/>
</dbReference>
<proteinExistence type="predicted"/>
<feature type="compositionally biased region" description="Polar residues" evidence="1">
    <location>
        <begin position="304"/>
        <end position="317"/>
    </location>
</feature>
<evidence type="ECO:0000313" key="3">
    <source>
        <dbReference type="EMBL" id="CAD8616437.1"/>
    </source>
</evidence>
<sequence>MQGCVEGEHDAKRPRTQADVPDVSAPSLDTPADAKSSAPVAEPEPQITTDTATSDDKDNKMSSSCGVARLVSIPSKFGKLTVAAGSVVDFSGDAIVNAANTGCVGGGGVDGAISARGGYELQEAREALPIVGSGYTRCPVGDAKTTIAGDLDSKWVIHAVGPNYHHFDDEEEADEKLYAAYRSAMREARAHKMETVGFSLLSAGIFRGSRQLEPVLRIGLVAVAANVYPELKEAFLIAFTQREQDTLQQAASILCPEPENGIDWAGALAEIESPELKQLHEASMAQLQATQTTTQEPAPAPSQEVASTFKQESCSTL</sequence>
<evidence type="ECO:0000256" key="1">
    <source>
        <dbReference type="SAM" id="MobiDB-lite"/>
    </source>
</evidence>
<feature type="compositionally biased region" description="Basic and acidic residues" evidence="1">
    <location>
        <begin position="1"/>
        <end position="13"/>
    </location>
</feature>